<proteinExistence type="predicted"/>
<organism evidence="2 3">
    <name type="scientific">Macrostomum lignano</name>
    <dbReference type="NCBI Taxonomy" id="282301"/>
    <lineage>
        <taxon>Eukaryota</taxon>
        <taxon>Metazoa</taxon>
        <taxon>Spiralia</taxon>
        <taxon>Lophotrochozoa</taxon>
        <taxon>Platyhelminthes</taxon>
        <taxon>Rhabditophora</taxon>
        <taxon>Macrostomorpha</taxon>
        <taxon>Macrostomida</taxon>
        <taxon>Macrostomidae</taxon>
        <taxon>Macrostomum</taxon>
    </lineage>
</organism>
<feature type="transmembrane region" description="Helical" evidence="1">
    <location>
        <begin position="216"/>
        <end position="238"/>
    </location>
</feature>
<evidence type="ECO:0000256" key="1">
    <source>
        <dbReference type="SAM" id="Phobius"/>
    </source>
</evidence>
<accession>A0A267H7R5</accession>
<gene>
    <name evidence="2" type="ORF">BOX15_Mlig029989g2</name>
</gene>
<dbReference type="Proteomes" id="UP000215902">
    <property type="component" value="Unassembled WGS sequence"/>
</dbReference>
<keyword evidence="1" id="KW-0812">Transmembrane</keyword>
<keyword evidence="3" id="KW-1185">Reference proteome</keyword>
<comment type="caution">
    <text evidence="2">The sequence shown here is derived from an EMBL/GenBank/DDBJ whole genome shotgun (WGS) entry which is preliminary data.</text>
</comment>
<name>A0A267H7R5_9PLAT</name>
<keyword evidence="1" id="KW-0472">Membrane</keyword>
<dbReference type="AlphaFoldDB" id="A0A267H7R5"/>
<reference evidence="2 3" key="1">
    <citation type="submission" date="2017-06" db="EMBL/GenBank/DDBJ databases">
        <title>A platform for efficient transgenesis in Macrostomum lignano, a flatworm model organism for stem cell research.</title>
        <authorList>
            <person name="Berezikov E."/>
        </authorList>
    </citation>
    <scope>NUCLEOTIDE SEQUENCE [LARGE SCALE GENOMIC DNA]</scope>
    <source>
        <strain evidence="2">DV1</strain>
        <tissue evidence="2">Whole organism</tissue>
    </source>
</reference>
<evidence type="ECO:0000313" key="2">
    <source>
        <dbReference type="EMBL" id="PAA94315.1"/>
    </source>
</evidence>
<sequence length="289" mass="32620">KTQMKIRLINMSASPVSLLVVSLCLFCSMSIAVSFDYTNSSTKASYKANLELQKLAPKQRTIPMAIYQCYRQYSEAFCAWLQINKTSNTPIAVSCYSEWRDQCNRDRLFATRSSGSSGATVDWYSDCTLCSPCATFDWPSCSTCTFECYCTCDYGRNKIFLDTGKALKTGYYKCSNLCDKREACSSSADEDYKMCKYYKQKGNPAPELGDNRSNDILYTVIVAAVIVFVSIIAGYTMYKRYRAYKAAQHLMTTQPPSAQHLITLQPYPQQQQQQLSYQSPPSYESVVAS</sequence>
<feature type="non-terminal residue" evidence="2">
    <location>
        <position position="1"/>
    </location>
</feature>
<dbReference type="EMBL" id="NIVC01000012">
    <property type="protein sequence ID" value="PAA94315.1"/>
    <property type="molecule type" value="Genomic_DNA"/>
</dbReference>
<keyword evidence="1" id="KW-1133">Transmembrane helix</keyword>
<evidence type="ECO:0000313" key="3">
    <source>
        <dbReference type="Proteomes" id="UP000215902"/>
    </source>
</evidence>
<protein>
    <submittedName>
        <fullName evidence="2">Uncharacterized protein</fullName>
    </submittedName>
</protein>